<feature type="compositionally biased region" description="Polar residues" evidence="1">
    <location>
        <begin position="29"/>
        <end position="48"/>
    </location>
</feature>
<evidence type="ECO:0000313" key="3">
    <source>
        <dbReference type="Proteomes" id="UP001469553"/>
    </source>
</evidence>
<gene>
    <name evidence="2" type="ORF">AMECASPLE_039871</name>
</gene>
<name>A0ABV0Y8M2_9TELE</name>
<reference evidence="2 3" key="1">
    <citation type="submission" date="2021-06" db="EMBL/GenBank/DDBJ databases">
        <authorList>
            <person name="Palmer J.M."/>
        </authorList>
    </citation>
    <scope>NUCLEOTIDE SEQUENCE [LARGE SCALE GENOMIC DNA]</scope>
    <source>
        <strain evidence="2 3">AS_MEX2019</strain>
        <tissue evidence="2">Muscle</tissue>
    </source>
</reference>
<feature type="compositionally biased region" description="Low complexity" evidence="1">
    <location>
        <begin position="8"/>
        <end position="19"/>
    </location>
</feature>
<keyword evidence="3" id="KW-1185">Reference proteome</keyword>
<proteinExistence type="predicted"/>
<feature type="region of interest" description="Disordered" evidence="1">
    <location>
        <begin position="1"/>
        <end position="57"/>
    </location>
</feature>
<protein>
    <submittedName>
        <fullName evidence="2">Uncharacterized protein</fullName>
    </submittedName>
</protein>
<evidence type="ECO:0000256" key="1">
    <source>
        <dbReference type="SAM" id="MobiDB-lite"/>
    </source>
</evidence>
<evidence type="ECO:0000313" key="2">
    <source>
        <dbReference type="EMBL" id="MEQ2290092.1"/>
    </source>
</evidence>
<dbReference type="EMBL" id="JAHRIP010028206">
    <property type="protein sequence ID" value="MEQ2290092.1"/>
    <property type="molecule type" value="Genomic_DNA"/>
</dbReference>
<sequence>MRPRFNQLASSLHSSSANHPSRRRFKGTPTMNLPPSFDSPSKQQSDSPAGNPAPAATSHGRLRQQLLFLVIIWHPRLPRLLLLRLFLNPPCFVHSVHGFSPALIIIHYSASPGVRFQLCHVSTSSSPLSRSLAPPTHIHHRNAHPGSSLMVRSHQTRFLRIFRLICMLLPA</sequence>
<organism evidence="2 3">
    <name type="scientific">Ameca splendens</name>
    <dbReference type="NCBI Taxonomy" id="208324"/>
    <lineage>
        <taxon>Eukaryota</taxon>
        <taxon>Metazoa</taxon>
        <taxon>Chordata</taxon>
        <taxon>Craniata</taxon>
        <taxon>Vertebrata</taxon>
        <taxon>Euteleostomi</taxon>
        <taxon>Actinopterygii</taxon>
        <taxon>Neopterygii</taxon>
        <taxon>Teleostei</taxon>
        <taxon>Neoteleostei</taxon>
        <taxon>Acanthomorphata</taxon>
        <taxon>Ovalentaria</taxon>
        <taxon>Atherinomorphae</taxon>
        <taxon>Cyprinodontiformes</taxon>
        <taxon>Goodeidae</taxon>
        <taxon>Ameca</taxon>
    </lineage>
</organism>
<comment type="caution">
    <text evidence="2">The sequence shown here is derived from an EMBL/GenBank/DDBJ whole genome shotgun (WGS) entry which is preliminary data.</text>
</comment>
<dbReference type="Proteomes" id="UP001469553">
    <property type="component" value="Unassembled WGS sequence"/>
</dbReference>
<accession>A0ABV0Y8M2</accession>